<comment type="caution">
    <text evidence="2">The sequence shown here is derived from an EMBL/GenBank/DDBJ whole genome shotgun (WGS) entry which is preliminary data.</text>
</comment>
<reference evidence="2" key="1">
    <citation type="submission" date="2020-05" db="EMBL/GenBank/DDBJ databases">
        <title>Mycena genomes resolve the evolution of fungal bioluminescence.</title>
        <authorList>
            <person name="Tsai I.J."/>
        </authorList>
    </citation>
    <scope>NUCLEOTIDE SEQUENCE</scope>
    <source>
        <strain evidence="2">160909Yilan</strain>
    </source>
</reference>
<evidence type="ECO:0000313" key="2">
    <source>
        <dbReference type="EMBL" id="KAF7370493.1"/>
    </source>
</evidence>
<evidence type="ECO:0000256" key="1">
    <source>
        <dbReference type="SAM" id="MobiDB-lite"/>
    </source>
</evidence>
<organism evidence="2 3">
    <name type="scientific">Mycena sanguinolenta</name>
    <dbReference type="NCBI Taxonomy" id="230812"/>
    <lineage>
        <taxon>Eukaryota</taxon>
        <taxon>Fungi</taxon>
        <taxon>Dikarya</taxon>
        <taxon>Basidiomycota</taxon>
        <taxon>Agaricomycotina</taxon>
        <taxon>Agaricomycetes</taxon>
        <taxon>Agaricomycetidae</taxon>
        <taxon>Agaricales</taxon>
        <taxon>Marasmiineae</taxon>
        <taxon>Mycenaceae</taxon>
        <taxon>Mycena</taxon>
    </lineage>
</organism>
<sequence length="123" mass="12819">MFGESPAGTSTAGYPDAPIDYLQVGAGVHASGSFCPKCRDETDGDGSCSPASPSLCEDTHASTTPIDTPLFTSPFEDMTDFDDVLQLFGGTDSFALHAAPDPILLLADISTTPIDTPLFTPLF</sequence>
<accession>A0A8H6Z1H1</accession>
<feature type="region of interest" description="Disordered" evidence="1">
    <location>
        <begin position="39"/>
        <end position="60"/>
    </location>
</feature>
<protein>
    <submittedName>
        <fullName evidence="2">Uncharacterized protein</fullName>
    </submittedName>
</protein>
<dbReference type="EMBL" id="JACAZH010000004">
    <property type="protein sequence ID" value="KAF7370493.1"/>
    <property type="molecule type" value="Genomic_DNA"/>
</dbReference>
<dbReference type="AlphaFoldDB" id="A0A8H6Z1H1"/>
<proteinExistence type="predicted"/>
<name>A0A8H6Z1H1_9AGAR</name>
<dbReference type="Proteomes" id="UP000623467">
    <property type="component" value="Unassembled WGS sequence"/>
</dbReference>
<keyword evidence="3" id="KW-1185">Reference proteome</keyword>
<gene>
    <name evidence="2" type="ORF">MSAN_00681100</name>
</gene>
<evidence type="ECO:0000313" key="3">
    <source>
        <dbReference type="Proteomes" id="UP000623467"/>
    </source>
</evidence>